<feature type="compositionally biased region" description="Basic and acidic residues" evidence="1">
    <location>
        <begin position="11"/>
        <end position="20"/>
    </location>
</feature>
<feature type="region of interest" description="Disordered" evidence="1">
    <location>
        <begin position="1"/>
        <end position="21"/>
    </location>
</feature>
<feature type="compositionally biased region" description="Acidic residues" evidence="1">
    <location>
        <begin position="164"/>
        <end position="182"/>
    </location>
</feature>
<evidence type="ECO:0000256" key="1">
    <source>
        <dbReference type="SAM" id="MobiDB-lite"/>
    </source>
</evidence>
<organism evidence="2 3">
    <name type="scientific">Plectus sambesii</name>
    <dbReference type="NCBI Taxonomy" id="2011161"/>
    <lineage>
        <taxon>Eukaryota</taxon>
        <taxon>Metazoa</taxon>
        <taxon>Ecdysozoa</taxon>
        <taxon>Nematoda</taxon>
        <taxon>Chromadorea</taxon>
        <taxon>Plectida</taxon>
        <taxon>Plectina</taxon>
        <taxon>Plectoidea</taxon>
        <taxon>Plectidae</taxon>
        <taxon>Plectus</taxon>
    </lineage>
</organism>
<keyword evidence="2" id="KW-1185">Reference proteome</keyword>
<dbReference type="Proteomes" id="UP000887566">
    <property type="component" value="Unplaced"/>
</dbReference>
<feature type="compositionally biased region" description="Basic and acidic residues" evidence="1">
    <location>
        <begin position="139"/>
        <end position="148"/>
    </location>
</feature>
<feature type="compositionally biased region" description="Low complexity" evidence="1">
    <location>
        <begin position="196"/>
        <end position="220"/>
    </location>
</feature>
<feature type="compositionally biased region" description="Basic and acidic residues" evidence="1">
    <location>
        <begin position="357"/>
        <end position="394"/>
    </location>
</feature>
<feature type="compositionally biased region" description="Basic and acidic residues" evidence="1">
    <location>
        <begin position="546"/>
        <end position="562"/>
    </location>
</feature>
<accession>A0A914WK63</accession>
<feature type="compositionally biased region" description="Polar residues" evidence="1">
    <location>
        <begin position="420"/>
        <end position="432"/>
    </location>
</feature>
<feature type="compositionally biased region" description="Basic and acidic residues" evidence="1">
    <location>
        <begin position="223"/>
        <end position="237"/>
    </location>
</feature>
<feature type="compositionally biased region" description="Polar residues" evidence="1">
    <location>
        <begin position="347"/>
        <end position="356"/>
    </location>
</feature>
<evidence type="ECO:0000313" key="2">
    <source>
        <dbReference type="Proteomes" id="UP000887566"/>
    </source>
</evidence>
<protein>
    <submittedName>
        <fullName evidence="3">Uncharacterized protein</fullName>
    </submittedName>
</protein>
<dbReference type="WBParaSite" id="PSAMB.scaffold409size52490.g5597.t1">
    <property type="protein sequence ID" value="PSAMB.scaffold409size52490.g5597.t1"/>
    <property type="gene ID" value="PSAMB.scaffold409size52490.g5597"/>
</dbReference>
<feature type="compositionally biased region" description="Basic and acidic residues" evidence="1">
    <location>
        <begin position="114"/>
        <end position="125"/>
    </location>
</feature>
<evidence type="ECO:0000313" key="3">
    <source>
        <dbReference type="WBParaSite" id="PSAMB.scaffold409size52490.g5597.t1"/>
    </source>
</evidence>
<feature type="compositionally biased region" description="Low complexity" evidence="1">
    <location>
        <begin position="261"/>
        <end position="271"/>
    </location>
</feature>
<sequence>GVSQEGLFSTHAEKASHPENVHFNPELFVHEEESRRREWNATDALRIDDDLQNARNARSMLERAPKIASSEQYEEQDNSAADISLDDQDIDDILEGRNLDQLIARRSSKLQIPSKHDESPMRERSVVQSPSSAVKSTNIRKEKIDQSAKSDSAATPSQYGSGQSDDEDTLGDEVSELEEDDVLEKSNQSTERNDVTSSSSSSTLTSQSEHFSSASSSASAGVKDSKLNRSQPIERRKLAVAPPPKRVINVNSNLPPVKKLSQQSRISSQDSIHIEATPPKKLSYDSDAEVFTKPTSITLPLNEFPSEDISIRTPSLEMEEDEEKESDEDVDENYSGSESGHVGTGDNPPSTFATSENRADTVPDEVPKAPPRRIDSSPRRDDDRSEGDGDRTQLEESAQSMADDAAPSLPEVSQLPDESAPTQSQNVATSHSLRTDEDGSDNAFESENKEDDDSGSSESGDGSADIYASDPTGQGFDENDAYYPPLSPITELPETPARKEMEALQGSIDSNRSLKSAGFPEPVRSLQKPPIPAPRRISNASNVSYENDRYALDDQPSSERRVSNASMNNSTSEAANAIE</sequence>
<feature type="region of interest" description="Disordered" evidence="1">
    <location>
        <begin position="104"/>
        <end position="579"/>
    </location>
</feature>
<feature type="region of interest" description="Disordered" evidence="1">
    <location>
        <begin position="49"/>
        <end position="87"/>
    </location>
</feature>
<reference evidence="3" key="1">
    <citation type="submission" date="2022-11" db="UniProtKB">
        <authorList>
            <consortium name="WormBaseParasite"/>
        </authorList>
    </citation>
    <scope>IDENTIFICATION</scope>
</reference>
<feature type="compositionally biased region" description="Acidic residues" evidence="1">
    <location>
        <begin position="317"/>
        <end position="332"/>
    </location>
</feature>
<name>A0A914WK63_9BILA</name>
<feature type="compositionally biased region" description="Polar residues" evidence="1">
    <location>
        <begin position="126"/>
        <end position="137"/>
    </location>
</feature>
<dbReference type="AlphaFoldDB" id="A0A914WK63"/>
<proteinExistence type="predicted"/>
<feature type="compositionally biased region" description="Polar residues" evidence="1">
    <location>
        <begin position="149"/>
        <end position="163"/>
    </location>
</feature>
<feature type="compositionally biased region" description="Polar residues" evidence="1">
    <location>
        <begin position="563"/>
        <end position="579"/>
    </location>
</feature>